<dbReference type="AlphaFoldDB" id="A0A158PC05"/>
<evidence type="ECO:0000256" key="1">
    <source>
        <dbReference type="SAM" id="Coils"/>
    </source>
</evidence>
<feature type="coiled-coil region" evidence="1">
    <location>
        <begin position="217"/>
        <end position="251"/>
    </location>
</feature>
<organism evidence="3 4">
    <name type="scientific">Angiostrongylus cantonensis</name>
    <name type="common">Rat lungworm</name>
    <dbReference type="NCBI Taxonomy" id="6313"/>
    <lineage>
        <taxon>Eukaryota</taxon>
        <taxon>Metazoa</taxon>
        <taxon>Ecdysozoa</taxon>
        <taxon>Nematoda</taxon>
        <taxon>Chromadorea</taxon>
        <taxon>Rhabditida</taxon>
        <taxon>Rhabditina</taxon>
        <taxon>Rhabditomorpha</taxon>
        <taxon>Strongyloidea</taxon>
        <taxon>Metastrongylidae</taxon>
        <taxon>Angiostrongylus</taxon>
    </lineage>
</organism>
<evidence type="ECO:0000313" key="3">
    <source>
        <dbReference type="Proteomes" id="UP000035642"/>
    </source>
</evidence>
<proteinExistence type="predicted"/>
<keyword evidence="3" id="KW-1185">Reference proteome</keyword>
<reference evidence="3" key="1">
    <citation type="submission" date="2012-09" db="EMBL/GenBank/DDBJ databases">
        <authorList>
            <person name="Martin A.A."/>
        </authorList>
    </citation>
    <scope>NUCLEOTIDE SEQUENCE</scope>
</reference>
<sequence>CNSSHRSFNNRKHFPPSSEPNEPKGRAPLSLGISHNSVLCSLVDEIGSLRTENRRLKTRLAPPPSRSKNVVQRMSAIFDSHTNIFPRLRRATHAEIRTGARERLTTPPRKVLIVKLQTSASSRSSFLELIGFRKRNVATSATSLQTQKKPIPKKRKRRVSDDDSSGLYPPRPVSYYPIDDSDDSDNLRTKVKTKATSFLNVHNNYDHPGNLFRVDRETKLRHDKQNLEAEIEELKMRNQRLVEQLRDKSVQFSKLQFHAHQLDERVIALSQRCALNAALDKLTLDERLIKGSMSALEKLFKQTFLNTLNNLTNERNAHNACLERLEELQREHFYVCITSNISESGCNDNLWKRKIDALPSYETLYGFTQEVLKRYADLKWSLLDKDHEMSRAELDLIAAQSSLLVTHAQNERLRMKLGENRRRRPSSFHGEDLLDRVKRNMNFFLPFKLQGSRIENSRRIINEKPIDHEKDLEIEFHNMFGDGRRKKRSNESNKFKNLHL</sequence>
<feature type="region of interest" description="Disordered" evidence="2">
    <location>
        <begin position="140"/>
        <end position="185"/>
    </location>
</feature>
<dbReference type="Proteomes" id="UP000035642">
    <property type="component" value="Unassembled WGS sequence"/>
</dbReference>
<feature type="region of interest" description="Disordered" evidence="2">
    <location>
        <begin position="1"/>
        <end position="30"/>
    </location>
</feature>
<dbReference type="WBParaSite" id="ACAC_0001172101-mRNA-1">
    <property type="protein sequence ID" value="ACAC_0001172101-mRNA-1"/>
    <property type="gene ID" value="ACAC_0001172101"/>
</dbReference>
<protein>
    <submittedName>
        <fullName evidence="4">Tick transposon</fullName>
    </submittedName>
</protein>
<dbReference type="STRING" id="6313.A0A158PC05"/>
<evidence type="ECO:0000256" key="2">
    <source>
        <dbReference type="SAM" id="MobiDB-lite"/>
    </source>
</evidence>
<evidence type="ECO:0000313" key="4">
    <source>
        <dbReference type="WBParaSite" id="ACAC_0001172101-mRNA-1"/>
    </source>
</evidence>
<name>A0A158PC05_ANGCA</name>
<accession>A0A158PC05</accession>
<reference evidence="4" key="2">
    <citation type="submission" date="2016-04" db="UniProtKB">
        <authorList>
            <consortium name="WormBaseParasite"/>
        </authorList>
    </citation>
    <scope>IDENTIFICATION</scope>
</reference>
<keyword evidence="1" id="KW-0175">Coiled coil</keyword>